<protein>
    <submittedName>
        <fullName evidence="13">Putative Fur family transcriptional regulator</fullName>
    </submittedName>
</protein>
<evidence type="ECO:0000256" key="9">
    <source>
        <dbReference type="ARBA" id="ARBA00023125"/>
    </source>
</evidence>
<dbReference type="Pfam" id="PF01475">
    <property type="entry name" value="FUR"/>
    <property type="match status" value="1"/>
</dbReference>
<evidence type="ECO:0000256" key="12">
    <source>
        <dbReference type="SAM" id="MobiDB-lite"/>
    </source>
</evidence>
<evidence type="ECO:0000313" key="14">
    <source>
        <dbReference type="Proteomes" id="UP000008838"/>
    </source>
</evidence>
<accession>B2GI43</accession>
<evidence type="ECO:0000256" key="6">
    <source>
        <dbReference type="ARBA" id="ARBA00022833"/>
    </source>
</evidence>
<keyword evidence="4" id="KW-0678">Repressor</keyword>
<keyword evidence="3" id="KW-0963">Cytoplasm</keyword>
<feature type="binding site" evidence="11">
    <location>
        <position position="103"/>
    </location>
    <ligand>
        <name>Zn(2+)</name>
        <dbReference type="ChEBI" id="CHEBI:29105"/>
    </ligand>
</feature>
<comment type="cofactor">
    <cofactor evidence="11">
        <name>Zn(2+)</name>
        <dbReference type="ChEBI" id="CHEBI:29105"/>
    </cofactor>
    <text evidence="11">Binds 1 zinc ion per subunit.</text>
</comment>
<keyword evidence="8" id="KW-0805">Transcription regulation</keyword>
<keyword evidence="9" id="KW-0238">DNA-binding</keyword>
<dbReference type="Proteomes" id="UP000008838">
    <property type="component" value="Chromosome"/>
</dbReference>
<keyword evidence="6 11" id="KW-0862">Zinc</keyword>
<dbReference type="OrthoDB" id="5242893at2"/>
<dbReference type="InterPro" id="IPR043135">
    <property type="entry name" value="Fur_C"/>
</dbReference>
<dbReference type="PANTHER" id="PTHR33202:SF18">
    <property type="entry name" value="TRANSCRIPTIONAL REGULATOR FURA"/>
    <property type="match status" value="1"/>
</dbReference>
<dbReference type="Gene3D" id="3.30.1490.190">
    <property type="match status" value="1"/>
</dbReference>
<evidence type="ECO:0000256" key="7">
    <source>
        <dbReference type="ARBA" id="ARBA00023004"/>
    </source>
</evidence>
<organism evidence="13 14">
    <name type="scientific">Kocuria rhizophila (strain ATCC 9341 / DSM 348 / NBRC 103217 / DC2201)</name>
    <dbReference type="NCBI Taxonomy" id="378753"/>
    <lineage>
        <taxon>Bacteria</taxon>
        <taxon>Bacillati</taxon>
        <taxon>Actinomycetota</taxon>
        <taxon>Actinomycetes</taxon>
        <taxon>Micrococcales</taxon>
        <taxon>Micrococcaceae</taxon>
        <taxon>Kocuria</taxon>
    </lineage>
</organism>
<sequence>METTAEISSHPSREEWTSHLRSHGRRVTRQRLAVLDAVDAVPHATAEDTVKQVRSVLPNMSVQSVYVVLADLAAIGMVSKFEPPGSPARYEIRTGDNHHHAYCIHCGVIQDVPCAVGHAPCLTPSQDHGFQLLSAEVVYRGVCPQCQQDIAAGALEAQQFPSSVGSHPSPRRNHV</sequence>
<evidence type="ECO:0000256" key="11">
    <source>
        <dbReference type="PIRSR" id="PIRSR602481-1"/>
    </source>
</evidence>
<dbReference type="SUPFAM" id="SSF46785">
    <property type="entry name" value="Winged helix' DNA-binding domain"/>
    <property type="match status" value="1"/>
</dbReference>
<dbReference type="KEGG" id="krh:KRH_05510"/>
<dbReference type="eggNOG" id="COG0735">
    <property type="taxonomic scope" value="Bacteria"/>
</dbReference>
<evidence type="ECO:0000256" key="8">
    <source>
        <dbReference type="ARBA" id="ARBA00023015"/>
    </source>
</evidence>
<dbReference type="GO" id="GO:0000976">
    <property type="term" value="F:transcription cis-regulatory region binding"/>
    <property type="evidence" value="ECO:0007669"/>
    <property type="project" value="TreeGrafter"/>
</dbReference>
<dbReference type="InterPro" id="IPR036388">
    <property type="entry name" value="WH-like_DNA-bd_sf"/>
</dbReference>
<dbReference type="HOGENOM" id="CLU_096072_4_0_11"/>
<evidence type="ECO:0000256" key="3">
    <source>
        <dbReference type="ARBA" id="ARBA00022490"/>
    </source>
</evidence>
<evidence type="ECO:0000256" key="4">
    <source>
        <dbReference type="ARBA" id="ARBA00022491"/>
    </source>
</evidence>
<dbReference type="AlphaFoldDB" id="B2GI43"/>
<comment type="similarity">
    <text evidence="2">Belongs to the Fur family.</text>
</comment>
<reference evidence="13 14" key="1">
    <citation type="journal article" date="2008" name="J. Bacteriol.">
        <title>Complete genome sequence of the soil actinomycete Kocuria rhizophila.</title>
        <authorList>
            <person name="Takarada H."/>
            <person name="Sekine M."/>
            <person name="Kosugi H."/>
            <person name="Matsuo Y."/>
            <person name="Fujisawa T."/>
            <person name="Omata S."/>
            <person name="Kishi E."/>
            <person name="Shimizu A."/>
            <person name="Tsukatani N."/>
            <person name="Tanikawa S."/>
            <person name="Fujita N."/>
            <person name="Harayama S."/>
        </authorList>
    </citation>
    <scope>NUCLEOTIDE SEQUENCE [LARGE SCALE GENOMIC DNA]</scope>
    <source>
        <strain evidence="14">ATCC 9341 / DSM 348 / NBRC 103217 / DC2201</strain>
    </source>
</reference>
<evidence type="ECO:0000313" key="13">
    <source>
        <dbReference type="EMBL" id="BAG28898.1"/>
    </source>
</evidence>
<dbReference type="GO" id="GO:0045892">
    <property type="term" value="P:negative regulation of DNA-templated transcription"/>
    <property type="evidence" value="ECO:0007669"/>
    <property type="project" value="TreeGrafter"/>
</dbReference>
<dbReference type="GO" id="GO:1900376">
    <property type="term" value="P:regulation of secondary metabolite biosynthetic process"/>
    <property type="evidence" value="ECO:0007669"/>
    <property type="project" value="TreeGrafter"/>
</dbReference>
<dbReference type="CDD" id="cd07153">
    <property type="entry name" value="Fur_like"/>
    <property type="match status" value="1"/>
</dbReference>
<dbReference type="Gene3D" id="1.10.10.10">
    <property type="entry name" value="Winged helix-like DNA-binding domain superfamily/Winged helix DNA-binding domain"/>
    <property type="match status" value="1"/>
</dbReference>
<keyword evidence="10" id="KW-0804">Transcription</keyword>
<keyword evidence="7" id="KW-0408">Iron</keyword>
<comment type="subcellular location">
    <subcellularLocation>
        <location evidence="1">Cytoplasm</location>
    </subcellularLocation>
</comment>
<dbReference type="STRING" id="378753.KRH_05510"/>
<evidence type="ECO:0000256" key="10">
    <source>
        <dbReference type="ARBA" id="ARBA00023163"/>
    </source>
</evidence>
<feature type="binding site" evidence="11">
    <location>
        <position position="106"/>
    </location>
    <ligand>
        <name>Zn(2+)</name>
        <dbReference type="ChEBI" id="CHEBI:29105"/>
    </ligand>
</feature>
<keyword evidence="14" id="KW-1185">Reference proteome</keyword>
<evidence type="ECO:0000256" key="2">
    <source>
        <dbReference type="ARBA" id="ARBA00007957"/>
    </source>
</evidence>
<feature type="binding site" evidence="11">
    <location>
        <position position="146"/>
    </location>
    <ligand>
        <name>Zn(2+)</name>
        <dbReference type="ChEBI" id="CHEBI:29105"/>
    </ligand>
</feature>
<feature type="region of interest" description="Disordered" evidence="12">
    <location>
        <begin position="1"/>
        <end position="23"/>
    </location>
</feature>
<dbReference type="RefSeq" id="WP_012397624.1">
    <property type="nucleotide sequence ID" value="NC_010617.1"/>
</dbReference>
<evidence type="ECO:0000256" key="5">
    <source>
        <dbReference type="ARBA" id="ARBA00022723"/>
    </source>
</evidence>
<dbReference type="GO" id="GO:0008270">
    <property type="term" value="F:zinc ion binding"/>
    <property type="evidence" value="ECO:0007669"/>
    <property type="project" value="TreeGrafter"/>
</dbReference>
<evidence type="ECO:0000256" key="1">
    <source>
        <dbReference type="ARBA" id="ARBA00004496"/>
    </source>
</evidence>
<proteinExistence type="inferred from homology"/>
<dbReference type="GO" id="GO:0003700">
    <property type="term" value="F:DNA-binding transcription factor activity"/>
    <property type="evidence" value="ECO:0007669"/>
    <property type="project" value="InterPro"/>
</dbReference>
<feature type="compositionally biased region" description="Polar residues" evidence="12">
    <location>
        <begin position="1"/>
        <end position="10"/>
    </location>
</feature>
<dbReference type="InterPro" id="IPR036390">
    <property type="entry name" value="WH_DNA-bd_sf"/>
</dbReference>
<dbReference type="PANTHER" id="PTHR33202">
    <property type="entry name" value="ZINC UPTAKE REGULATION PROTEIN"/>
    <property type="match status" value="1"/>
</dbReference>
<feature type="binding site" evidence="11">
    <location>
        <position position="143"/>
    </location>
    <ligand>
        <name>Zn(2+)</name>
        <dbReference type="ChEBI" id="CHEBI:29105"/>
    </ligand>
</feature>
<dbReference type="EMBL" id="AP009152">
    <property type="protein sequence ID" value="BAG28898.1"/>
    <property type="molecule type" value="Genomic_DNA"/>
</dbReference>
<dbReference type="GO" id="GO:0005737">
    <property type="term" value="C:cytoplasm"/>
    <property type="evidence" value="ECO:0007669"/>
    <property type="project" value="UniProtKB-SubCell"/>
</dbReference>
<gene>
    <name evidence="13" type="ordered locus">KRH_05510</name>
</gene>
<keyword evidence="5 11" id="KW-0479">Metal-binding</keyword>
<name>B2GI43_KOCRD</name>
<dbReference type="InterPro" id="IPR002481">
    <property type="entry name" value="FUR"/>
</dbReference>